<feature type="region of interest" description="Disordered" evidence="7">
    <location>
        <begin position="1587"/>
        <end position="1606"/>
    </location>
</feature>
<evidence type="ECO:0000256" key="2">
    <source>
        <dbReference type="ARBA" id="ARBA00022741"/>
    </source>
</evidence>
<accession>A0A2I0WLN7</accession>
<feature type="coiled-coil region" evidence="6">
    <location>
        <begin position="712"/>
        <end position="792"/>
    </location>
</feature>
<evidence type="ECO:0000256" key="1">
    <source>
        <dbReference type="ARBA" id="ARBA00022701"/>
    </source>
</evidence>
<dbReference type="PANTHER" id="PTHR37739:SF8">
    <property type="entry name" value="KINESIN-LIKE PROTEIN KIN-12D"/>
    <property type="match status" value="1"/>
</dbReference>
<feature type="coiled-coil region" evidence="6">
    <location>
        <begin position="1386"/>
        <end position="1574"/>
    </location>
</feature>
<feature type="coiled-coil region" evidence="6">
    <location>
        <begin position="846"/>
        <end position="901"/>
    </location>
</feature>
<keyword evidence="5" id="KW-0505">Motor protein</keyword>
<keyword evidence="9" id="KW-1185">Reference proteome</keyword>
<protein>
    <submittedName>
        <fullName evidence="8">Uncharacterized protein</fullName>
    </submittedName>
</protein>
<gene>
    <name evidence="8" type="ORF">MA16_Dca001176</name>
</gene>
<keyword evidence="1" id="KW-0493">Microtubule</keyword>
<evidence type="ECO:0000256" key="4">
    <source>
        <dbReference type="ARBA" id="ARBA00023054"/>
    </source>
</evidence>
<keyword evidence="2" id="KW-0547">Nucleotide-binding</keyword>
<sequence length="1774" mass="204325">MACEEEKLLKETEKLPGVERFFHKNGKAGTWRTLTTPPSRRHGSLAKATSSDLSISYKFQLKRVSLELDDCRSSLKSCLEINSKLTREINSYKMVLKNIDDSTLNPNNFEPQEMDLCLAFPAEAPCSCDRKHAEQVVYLDLEIDLLKTMFAEEKSSRIEAEERAVLAETELGIANEKLLQISKGDDATIDKLKEARSVIEALESQQILSINELEELRENNNQQTDALKKQEQQISTMRNQLALRIDVGNRKSIAHGTLKKCYPESECSSPLQEKLKRVQASLEKAWNLNKRYQSDQASHTSNEREMDEVRRQVEAETAEVIVCLQEELAALNQLVDDCNKNELLANQRLMDLENDRKEQDDKIYCLTLENTRLAKFAEEKEQNARSIMGHCEELAFEISDLLENGNAQLDYATYEAASISDICSHKSWICEQFGKIFRGISKRDSLIEELQKNLQDACNVKHDMESKLRSLRGATLAITEAQQQENCDKESRILHLTSLLAEKTSIISELEKKVEETEKKVRKVEMCAAIFFSTINKLYEKNKVHLQALDEANLKLIESEKLILQKDAIIQEGKGYQDLRAQLGQNYQQDNSVEVQHDMYLDTIWKNEEENIITPGTSCVLVEAKMKLKEFHMRMSTLKSCMHEYAEKENNPTEADSLGKHSLDDAGFNYENQINIESIQDTNISVQKNAERIQYMIENHGSKNILEREKTIEILRKEIESALQSLKDVQSQMVEMFDEKEEIKKSMLLSHDSIKGLTAEVHQLNSEILNKEKEFEFELLQLEEKLRTVEGNAMAFNCIWRKEKEDLELEISEVKAVSAHKRDEISNLLIKIEEGQETMREADVVVNTLMEANRIANLEIDRLKKTEISLCHENCNLASKLHKLQASLDEKDENLERIQMNFKSNIMEAMDLVLAVEDHFMGLKDAFVKNFTLINHDLDGLKSWMLQHIESRMCLEEIWLDFIGKDCAASVLHLCHVGVLLERITGLNGEICFLQNGLLESNSLVTNLREQNIKSNKEVQMCSVLKGKLLLDINNSFTRITKKENETSEFSAKLNSFEKKIVDLQFMEETMLEKSNDIGHELDVLRDELIAANKEIALRAAVQEKLIKENEEANGRLEELSLLLKEVQVTNKTLRDELDMESNEKFKVTERLVMELFNMNISLDQQKHLLEDLQEEMYCIKYEKDNLESHVSTLNEKLNLVEENEAIAAEQLEKLFMENEQLKLRLMEMSIALNELHGKYVVICKDSDHVKTIAVERLQKVLLDVSILLGERDHLVEELQKDISRIAHEKDEFESEACTLKEKMKIANPIAETNETLVTEAPQRNLLMENEQLKLHVEHTSRSLHEVQAINRNLHEQLEDKMISSEILQKELLDLNTLLSKKCHILQEFQNEINVITHSKEQLESQVSILKELLEMAESVAEVNEAVAREARQIAEERKTYAQAKEEEVKLLERSVEELECTVNALQEQVKIVKEEAERQILQRNELDMEEEAVRSSNNVWNVTETGHFDLSRHLKEKLTELEDAQHIIQLLQKKVADKDLEIVHYKSIISELNLHAEAQSSEYKRKFKELEAMAFHVKSELVNPNTASLTSTKPEKGSGKSRGSGSPFKCIGLGLAQQINNEKDEELIVARSKIEELEALAANRQKQIFMLNIRLAAAESMTHDVLRDLLGIKLDMSKYAKMNERSPSDNVVEEKDEEWGKLKKQVDEFVEERQRLLEEINQRHKELMATQISLEKLEEHDKLLSTENKLLKVDNVKYKNIIMELEEELEKSL</sequence>
<evidence type="ECO:0000313" key="9">
    <source>
        <dbReference type="Proteomes" id="UP000233837"/>
    </source>
</evidence>
<dbReference type="GO" id="GO:0005874">
    <property type="term" value="C:microtubule"/>
    <property type="evidence" value="ECO:0007669"/>
    <property type="project" value="UniProtKB-KW"/>
</dbReference>
<organism evidence="8 9">
    <name type="scientific">Dendrobium catenatum</name>
    <dbReference type="NCBI Taxonomy" id="906689"/>
    <lineage>
        <taxon>Eukaryota</taxon>
        <taxon>Viridiplantae</taxon>
        <taxon>Streptophyta</taxon>
        <taxon>Embryophyta</taxon>
        <taxon>Tracheophyta</taxon>
        <taxon>Spermatophyta</taxon>
        <taxon>Magnoliopsida</taxon>
        <taxon>Liliopsida</taxon>
        <taxon>Asparagales</taxon>
        <taxon>Orchidaceae</taxon>
        <taxon>Epidendroideae</taxon>
        <taxon>Malaxideae</taxon>
        <taxon>Dendrobiinae</taxon>
        <taxon>Dendrobium</taxon>
    </lineage>
</organism>
<dbReference type="Proteomes" id="UP000233837">
    <property type="component" value="Unassembled WGS sequence"/>
</dbReference>
<reference evidence="8 9" key="2">
    <citation type="journal article" date="2017" name="Nature">
        <title>The Apostasia genome and the evolution of orchids.</title>
        <authorList>
            <person name="Zhang G.Q."/>
            <person name="Liu K.W."/>
            <person name="Li Z."/>
            <person name="Lohaus R."/>
            <person name="Hsiao Y.Y."/>
            <person name="Niu S.C."/>
            <person name="Wang J.Y."/>
            <person name="Lin Y.C."/>
            <person name="Xu Q."/>
            <person name="Chen L.J."/>
            <person name="Yoshida K."/>
            <person name="Fujiwara S."/>
            <person name="Wang Z.W."/>
            <person name="Zhang Y.Q."/>
            <person name="Mitsuda N."/>
            <person name="Wang M."/>
            <person name="Liu G.H."/>
            <person name="Pecoraro L."/>
            <person name="Huang H.X."/>
            <person name="Xiao X.J."/>
            <person name="Lin M."/>
            <person name="Wu X.Y."/>
            <person name="Wu W.L."/>
            <person name="Chen Y.Y."/>
            <person name="Chang S.B."/>
            <person name="Sakamoto S."/>
            <person name="Ohme-Takagi M."/>
            <person name="Yagi M."/>
            <person name="Zeng S.J."/>
            <person name="Shen C.Y."/>
            <person name="Yeh C.M."/>
            <person name="Luo Y.B."/>
            <person name="Tsai W.C."/>
            <person name="Van de Peer Y."/>
            <person name="Liu Z.J."/>
        </authorList>
    </citation>
    <scope>NUCLEOTIDE SEQUENCE [LARGE SCALE GENOMIC DNA]</scope>
    <source>
        <tissue evidence="8">The whole plant</tissue>
    </source>
</reference>
<reference evidence="8 9" key="1">
    <citation type="journal article" date="2016" name="Sci. Rep.">
        <title>The Dendrobium catenatum Lindl. genome sequence provides insights into polysaccharide synthase, floral development and adaptive evolution.</title>
        <authorList>
            <person name="Zhang G.Q."/>
            <person name="Xu Q."/>
            <person name="Bian C."/>
            <person name="Tsai W.C."/>
            <person name="Yeh C.M."/>
            <person name="Liu K.W."/>
            <person name="Yoshida K."/>
            <person name="Zhang L.S."/>
            <person name="Chang S.B."/>
            <person name="Chen F."/>
            <person name="Shi Y."/>
            <person name="Su Y.Y."/>
            <person name="Zhang Y.Q."/>
            <person name="Chen L.J."/>
            <person name="Yin Y."/>
            <person name="Lin M."/>
            <person name="Huang H."/>
            <person name="Deng H."/>
            <person name="Wang Z.W."/>
            <person name="Zhu S.L."/>
            <person name="Zhao X."/>
            <person name="Deng C."/>
            <person name="Niu S.C."/>
            <person name="Huang J."/>
            <person name="Wang M."/>
            <person name="Liu G.H."/>
            <person name="Yang H.J."/>
            <person name="Xiao X.J."/>
            <person name="Hsiao Y.Y."/>
            <person name="Wu W.L."/>
            <person name="Chen Y.Y."/>
            <person name="Mitsuda N."/>
            <person name="Ohme-Takagi M."/>
            <person name="Luo Y.B."/>
            <person name="Van de Peer Y."/>
            <person name="Liu Z.J."/>
        </authorList>
    </citation>
    <scope>NUCLEOTIDE SEQUENCE [LARGE SCALE GENOMIC DNA]</scope>
    <source>
        <tissue evidence="8">The whole plant</tissue>
    </source>
</reference>
<feature type="coiled-coil region" evidence="6">
    <location>
        <begin position="1707"/>
        <end position="1769"/>
    </location>
</feature>
<evidence type="ECO:0000256" key="3">
    <source>
        <dbReference type="ARBA" id="ARBA00022840"/>
    </source>
</evidence>
<dbReference type="GO" id="GO:0005524">
    <property type="term" value="F:ATP binding"/>
    <property type="evidence" value="ECO:0007669"/>
    <property type="project" value="UniProtKB-KW"/>
</dbReference>
<feature type="coiled-coil region" evidence="6">
    <location>
        <begin position="199"/>
        <end position="240"/>
    </location>
</feature>
<keyword evidence="4 6" id="KW-0175">Coiled coil</keyword>
<name>A0A2I0WLN7_9ASPA</name>
<feature type="coiled-coil region" evidence="6">
    <location>
        <begin position="299"/>
        <end position="341"/>
    </location>
</feature>
<evidence type="ECO:0000256" key="6">
    <source>
        <dbReference type="SAM" id="Coils"/>
    </source>
</evidence>
<feature type="coiled-coil region" evidence="6">
    <location>
        <begin position="500"/>
        <end position="527"/>
    </location>
</feature>
<dbReference type="InterPro" id="IPR044986">
    <property type="entry name" value="KIF15/KIN-12"/>
</dbReference>
<evidence type="ECO:0000256" key="7">
    <source>
        <dbReference type="SAM" id="MobiDB-lite"/>
    </source>
</evidence>
<keyword evidence="3" id="KW-0067">ATP-binding</keyword>
<evidence type="ECO:0000256" key="5">
    <source>
        <dbReference type="ARBA" id="ARBA00023175"/>
    </source>
</evidence>
<evidence type="ECO:0000313" key="8">
    <source>
        <dbReference type="EMBL" id="PKU76572.1"/>
    </source>
</evidence>
<dbReference type="STRING" id="906689.A0A2I0WLN7"/>
<dbReference type="PANTHER" id="PTHR37739">
    <property type="entry name" value="KINESIN-LIKE PROTEIN KIN-12D"/>
    <property type="match status" value="1"/>
</dbReference>
<feature type="coiled-coil region" evidence="6">
    <location>
        <begin position="1103"/>
        <end position="1204"/>
    </location>
</feature>
<dbReference type="EMBL" id="KZ502537">
    <property type="protein sequence ID" value="PKU76572.1"/>
    <property type="molecule type" value="Genomic_DNA"/>
</dbReference>
<proteinExistence type="predicted"/>